<keyword evidence="2" id="KW-1185">Reference proteome</keyword>
<evidence type="ECO:0000313" key="1">
    <source>
        <dbReference type="EMBL" id="CAI5445474.1"/>
    </source>
</evidence>
<organism evidence="1 2">
    <name type="scientific">Caenorhabditis angaria</name>
    <dbReference type="NCBI Taxonomy" id="860376"/>
    <lineage>
        <taxon>Eukaryota</taxon>
        <taxon>Metazoa</taxon>
        <taxon>Ecdysozoa</taxon>
        <taxon>Nematoda</taxon>
        <taxon>Chromadorea</taxon>
        <taxon>Rhabditida</taxon>
        <taxon>Rhabditina</taxon>
        <taxon>Rhabditomorpha</taxon>
        <taxon>Rhabditoidea</taxon>
        <taxon>Rhabditidae</taxon>
        <taxon>Peloderinae</taxon>
        <taxon>Caenorhabditis</taxon>
    </lineage>
</organism>
<evidence type="ECO:0000313" key="2">
    <source>
        <dbReference type="Proteomes" id="UP001152747"/>
    </source>
</evidence>
<proteinExistence type="predicted"/>
<sequence length="296" mass="35543">MSAETISSAQLQLDLLHYKSLYSFFNAQDVVNCDKNRELTAELNQLQESKKHDLEYQRAQHYDEMCNLRKDLHHKAIQFFMKTVLAEMDRVQVPQATINRFYGKRRDIEEKLGEIFKINERRPMAICRRRGIQQNPFLDNERRAERKRKHDHVINEDKTYRQYNAEKRRKLEEFIEEEKLRKADKYTAAHVEIDIPRYGDDQAEYREENEYRRNIDYTAAHVEVNIPRFGSEQAEYQEGDEYRANAYYPSEKENHYTDANVEIAISRFGEEQARYRKGDENRANDDYDSDIEIIYG</sequence>
<protein>
    <submittedName>
        <fullName evidence="1">Uncharacterized protein</fullName>
    </submittedName>
</protein>
<dbReference type="AlphaFoldDB" id="A0A9P1IHB4"/>
<comment type="caution">
    <text evidence="1">The sequence shown here is derived from an EMBL/GenBank/DDBJ whole genome shotgun (WGS) entry which is preliminary data.</text>
</comment>
<gene>
    <name evidence="1" type="ORF">CAMP_LOCUS8111</name>
</gene>
<reference evidence="1" key="1">
    <citation type="submission" date="2022-11" db="EMBL/GenBank/DDBJ databases">
        <authorList>
            <person name="Kikuchi T."/>
        </authorList>
    </citation>
    <scope>NUCLEOTIDE SEQUENCE</scope>
    <source>
        <strain evidence="1">PS1010</strain>
    </source>
</reference>
<accession>A0A9P1IHB4</accession>
<name>A0A9P1IHB4_9PELO</name>
<dbReference type="EMBL" id="CANHGI010000003">
    <property type="protein sequence ID" value="CAI5445474.1"/>
    <property type="molecule type" value="Genomic_DNA"/>
</dbReference>
<dbReference type="Proteomes" id="UP001152747">
    <property type="component" value="Unassembled WGS sequence"/>
</dbReference>